<accession>A0ACB0YAW0</accession>
<proteinExistence type="predicted"/>
<evidence type="ECO:0000313" key="1">
    <source>
        <dbReference type="EMBL" id="CAK5038720.1"/>
    </source>
</evidence>
<comment type="caution">
    <text evidence="1">The sequence shown here is derived from an EMBL/GenBank/DDBJ whole genome shotgun (WGS) entry which is preliminary data.</text>
</comment>
<name>A0ACB0YAW0_MELEN</name>
<dbReference type="Proteomes" id="UP001497535">
    <property type="component" value="Unassembled WGS sequence"/>
</dbReference>
<protein>
    <submittedName>
        <fullName evidence="1">Uncharacterized protein</fullName>
    </submittedName>
</protein>
<sequence>MGLFLINILALFLLLNFKFGDTIECYKEIDLTQRNGTIIKNKLATCDTDQASAQVAEVPELAAMKFKCIKSDCGKYGYYKGCFACAGIKFSDIGIFGFETGDCTCYECDGDKCNSAGGVLSNFMIIFLFCLIIIIINGK</sequence>
<dbReference type="EMBL" id="CAVMJV010000009">
    <property type="protein sequence ID" value="CAK5038720.1"/>
    <property type="molecule type" value="Genomic_DNA"/>
</dbReference>
<evidence type="ECO:0000313" key="2">
    <source>
        <dbReference type="Proteomes" id="UP001497535"/>
    </source>
</evidence>
<gene>
    <name evidence="1" type="ORF">MENTE1834_LOCUS9709</name>
</gene>
<organism evidence="1 2">
    <name type="scientific">Meloidogyne enterolobii</name>
    <name type="common">Root-knot nematode worm</name>
    <name type="synonym">Meloidogyne mayaguensis</name>
    <dbReference type="NCBI Taxonomy" id="390850"/>
    <lineage>
        <taxon>Eukaryota</taxon>
        <taxon>Metazoa</taxon>
        <taxon>Ecdysozoa</taxon>
        <taxon>Nematoda</taxon>
        <taxon>Chromadorea</taxon>
        <taxon>Rhabditida</taxon>
        <taxon>Tylenchina</taxon>
        <taxon>Tylenchomorpha</taxon>
        <taxon>Tylenchoidea</taxon>
        <taxon>Meloidogynidae</taxon>
        <taxon>Meloidogyninae</taxon>
        <taxon>Meloidogyne</taxon>
    </lineage>
</organism>
<keyword evidence="2" id="KW-1185">Reference proteome</keyword>
<reference evidence="1" key="1">
    <citation type="submission" date="2023-11" db="EMBL/GenBank/DDBJ databases">
        <authorList>
            <person name="Poullet M."/>
        </authorList>
    </citation>
    <scope>NUCLEOTIDE SEQUENCE</scope>
    <source>
        <strain evidence="1">E1834</strain>
    </source>
</reference>